<protein>
    <submittedName>
        <fullName evidence="2">Uncharacterized protein</fullName>
    </submittedName>
</protein>
<feature type="compositionally biased region" description="Low complexity" evidence="1">
    <location>
        <begin position="434"/>
        <end position="445"/>
    </location>
</feature>
<accession>A0ABP8DQ86</accession>
<dbReference type="RefSeq" id="WP_345138141.1">
    <property type="nucleotide sequence ID" value="NZ_BAABAT010000044.1"/>
</dbReference>
<feature type="region of interest" description="Disordered" evidence="1">
    <location>
        <begin position="414"/>
        <end position="476"/>
    </location>
</feature>
<organism evidence="2 3">
    <name type="scientific">Dactylosporangium darangshiense</name>
    <dbReference type="NCBI Taxonomy" id="579108"/>
    <lineage>
        <taxon>Bacteria</taxon>
        <taxon>Bacillati</taxon>
        <taxon>Actinomycetota</taxon>
        <taxon>Actinomycetes</taxon>
        <taxon>Micromonosporales</taxon>
        <taxon>Micromonosporaceae</taxon>
        <taxon>Dactylosporangium</taxon>
    </lineage>
</organism>
<evidence type="ECO:0000256" key="1">
    <source>
        <dbReference type="SAM" id="MobiDB-lite"/>
    </source>
</evidence>
<reference evidence="3" key="1">
    <citation type="journal article" date="2019" name="Int. J. Syst. Evol. Microbiol.">
        <title>The Global Catalogue of Microorganisms (GCM) 10K type strain sequencing project: providing services to taxonomists for standard genome sequencing and annotation.</title>
        <authorList>
            <consortium name="The Broad Institute Genomics Platform"/>
            <consortium name="The Broad Institute Genome Sequencing Center for Infectious Disease"/>
            <person name="Wu L."/>
            <person name="Ma J."/>
        </authorList>
    </citation>
    <scope>NUCLEOTIDE SEQUENCE [LARGE SCALE GENOMIC DNA]</scope>
    <source>
        <strain evidence="3">JCM 17441</strain>
    </source>
</reference>
<feature type="region of interest" description="Disordered" evidence="1">
    <location>
        <begin position="211"/>
        <end position="402"/>
    </location>
</feature>
<feature type="compositionally biased region" description="Low complexity" evidence="1">
    <location>
        <begin position="285"/>
        <end position="304"/>
    </location>
</feature>
<dbReference type="EMBL" id="BAABAT010000044">
    <property type="protein sequence ID" value="GAA4261234.1"/>
    <property type="molecule type" value="Genomic_DNA"/>
</dbReference>
<dbReference type="Proteomes" id="UP001500620">
    <property type="component" value="Unassembled WGS sequence"/>
</dbReference>
<sequence>MSADTDCSCQKVVLHGAAGSVLAVWPVAPGCRRCRPSDDPRSGDGFARPDIVYVEIVHHASPTSTSTAWHAIPFAPAAPVGWTVEADRRSRAKAAGYAVDLARMAAGEDFVAVLAPRALDAALKELAHDTALAAIADVLDAVHDGCRDFLSGVAYVVLRIIGLPPSVARPLGAVVGQLGARAYLAPIRSLSRGLRIISIADNVLETAAPARSLEHPPQPQPRWPEIAEPPNLAAPPSLPPPAPPPVSAPGPEPAPVPATEVPPPPSPPAASSPQSNGSVAPEPSLPSRSAGSSPGPAETAATEPPTNPTLMRPIKQPNAATAEFQPAALRKIHRPVQPPGPAEPRAPGEPPVLAEASGPDEAPVVRRRLPGLKLTGPQPPRPIKDEVAGHPAGMPFEDVEPPTAGEHWTVAMRIHDRRPDRAVGEGPATDLMEPEPVVDVPVAEPESPDGPATVDGVAQRPMPAPGEDDGPYPSFW</sequence>
<evidence type="ECO:0000313" key="2">
    <source>
        <dbReference type="EMBL" id="GAA4261234.1"/>
    </source>
</evidence>
<feature type="compositionally biased region" description="Pro residues" evidence="1">
    <location>
        <begin position="336"/>
        <end position="350"/>
    </location>
</feature>
<keyword evidence="3" id="KW-1185">Reference proteome</keyword>
<evidence type="ECO:0000313" key="3">
    <source>
        <dbReference type="Proteomes" id="UP001500620"/>
    </source>
</evidence>
<feature type="compositionally biased region" description="Basic and acidic residues" evidence="1">
    <location>
        <begin position="414"/>
        <end position="423"/>
    </location>
</feature>
<name>A0ABP8DQ86_9ACTN</name>
<feature type="compositionally biased region" description="Pro residues" evidence="1">
    <location>
        <begin position="232"/>
        <end position="270"/>
    </location>
</feature>
<gene>
    <name evidence="2" type="ORF">GCM10022255_093080</name>
</gene>
<comment type="caution">
    <text evidence="2">The sequence shown here is derived from an EMBL/GenBank/DDBJ whole genome shotgun (WGS) entry which is preliminary data.</text>
</comment>
<proteinExistence type="predicted"/>